<feature type="domain" description="Glucose-6-phosphate dehydrogenase assembly protein OpcA N-terminal" evidence="2">
    <location>
        <begin position="135"/>
        <end position="222"/>
    </location>
</feature>
<dbReference type="Proteomes" id="UP000326336">
    <property type="component" value="Unassembled WGS sequence"/>
</dbReference>
<dbReference type="InterPro" id="IPR046802">
    <property type="entry name" value="OpcA_G6PD_C"/>
</dbReference>
<dbReference type="Pfam" id="PF20171">
    <property type="entry name" value="OpcA_G6PD_C"/>
    <property type="match status" value="1"/>
</dbReference>
<name>A0A5N5RNB4_9BIFI</name>
<dbReference type="PANTHER" id="PTHR38658:SF1">
    <property type="entry name" value="OXPP CYCLE PROTEIN OPCA-RELATED"/>
    <property type="match status" value="1"/>
</dbReference>
<feature type="domain" description="Glucose-6-phosphate dehydrogenase assembly protein OpcA C-terminal" evidence="3">
    <location>
        <begin position="229"/>
        <end position="360"/>
    </location>
</feature>
<comment type="caution">
    <text evidence="4">The sequence shown here is derived from an EMBL/GenBank/DDBJ whole genome shotgun (WGS) entry which is preliminary data.</text>
</comment>
<sequence length="371" mass="39656">MIIELPNTRTREISRKIDELHEERGESATGRVLTLLIATNDDELEHALEVANAASREHPCRVIAIVPQSGAAATSESSDEATAATATAAATATGATATTAEDATAERKTGLSASQLAAIDPNGGMAADLAADPLTSNLDAEVRFGADAGAGEIIVLRPRGGLVHHPDTLVIPLLVPDAPVVAWWPTEAPANPSKDLLGAMARSRITDAMRSSNPLRTIEDLRRNRSPKNIDMSWTRLTVWRAMLATMLDQPPHLPIISARVTGPKDFLPMDMLAAWLRLKLGVSVAIEDDPNADAVTGVYLTRADGVLSLERPSTQKAIAVISTPGQTPQSISVPARTLEECLSEELRRLDPDEVYAEVLGRGWDLIHPAR</sequence>
<evidence type="ECO:0000313" key="5">
    <source>
        <dbReference type="Proteomes" id="UP000326336"/>
    </source>
</evidence>
<proteinExistence type="predicted"/>
<dbReference type="EMBL" id="RQSP01000001">
    <property type="protein sequence ID" value="KAB5608778.1"/>
    <property type="molecule type" value="Genomic_DNA"/>
</dbReference>
<evidence type="ECO:0000259" key="2">
    <source>
        <dbReference type="Pfam" id="PF10128"/>
    </source>
</evidence>
<evidence type="ECO:0000259" key="3">
    <source>
        <dbReference type="Pfam" id="PF20171"/>
    </source>
</evidence>
<accession>A0A5N5RNB4</accession>
<dbReference type="OrthoDB" id="128564at2"/>
<dbReference type="Pfam" id="PF10128">
    <property type="entry name" value="OpcA_G6PD_assem"/>
    <property type="match status" value="1"/>
</dbReference>
<organism evidence="4 5">
    <name type="scientific">Bifidobacterium jacchi</name>
    <dbReference type="NCBI Taxonomy" id="2490545"/>
    <lineage>
        <taxon>Bacteria</taxon>
        <taxon>Bacillati</taxon>
        <taxon>Actinomycetota</taxon>
        <taxon>Actinomycetes</taxon>
        <taxon>Bifidobacteriales</taxon>
        <taxon>Bifidobacteriaceae</taxon>
        <taxon>Bifidobacterium</taxon>
    </lineage>
</organism>
<evidence type="ECO:0000313" key="4">
    <source>
        <dbReference type="EMBL" id="KAB5608778.1"/>
    </source>
</evidence>
<dbReference type="AlphaFoldDB" id="A0A5N5RNB4"/>
<dbReference type="InterPro" id="IPR004555">
    <property type="entry name" value="G6PDH_assembly_OpcA"/>
</dbReference>
<protein>
    <submittedName>
        <fullName evidence="4">OpcA protein</fullName>
    </submittedName>
</protein>
<feature type="compositionally biased region" description="Low complexity" evidence="1">
    <location>
        <begin position="90"/>
        <end position="102"/>
    </location>
</feature>
<gene>
    <name evidence="4" type="ORF">EHS19_00700</name>
</gene>
<dbReference type="InterPro" id="IPR046801">
    <property type="entry name" value="OpcA_G6PD_N"/>
</dbReference>
<reference evidence="4 5" key="1">
    <citation type="journal article" date="2019" name="Int. J. Syst. Evol. Microbiol.">
        <title>Bifidobacterium jacchi sp. nov., isolated from the faeces of a baby common marmoset (Callithrix jacchus).</title>
        <authorList>
            <person name="Modesto M."/>
            <person name="Watanabe K."/>
            <person name="Arita M."/>
            <person name="Satti M."/>
            <person name="Oki K."/>
            <person name="Sciavilla P."/>
            <person name="Patavino C."/>
            <person name="Camma C."/>
            <person name="Michelini S."/>
            <person name="Sgorbati B."/>
            <person name="Mattarelli P."/>
        </authorList>
    </citation>
    <scope>NUCLEOTIDE SEQUENCE [LARGE SCALE GENOMIC DNA]</scope>
    <source>
        <strain evidence="4 5">MRM 9.3</strain>
    </source>
</reference>
<evidence type="ECO:0000256" key="1">
    <source>
        <dbReference type="SAM" id="MobiDB-lite"/>
    </source>
</evidence>
<dbReference type="RefSeq" id="WP_151915868.1">
    <property type="nucleotide sequence ID" value="NZ_RQSP01000001.1"/>
</dbReference>
<feature type="region of interest" description="Disordered" evidence="1">
    <location>
        <begin position="90"/>
        <end position="110"/>
    </location>
</feature>
<keyword evidence="5" id="KW-1185">Reference proteome</keyword>
<dbReference type="PANTHER" id="PTHR38658">
    <property type="entry name" value="OXPP CYCLE PROTEIN OPCA-RELATED"/>
    <property type="match status" value="1"/>
</dbReference>